<evidence type="ECO:0000256" key="7">
    <source>
        <dbReference type="SAM" id="MobiDB-lite"/>
    </source>
</evidence>
<protein>
    <recommendedName>
        <fullName evidence="8">Ig-like domain-containing protein</fullName>
    </recommendedName>
</protein>
<dbReference type="Proteomes" id="UP000597762">
    <property type="component" value="Unassembled WGS sequence"/>
</dbReference>
<dbReference type="SMART" id="SM00408">
    <property type="entry name" value="IGc2"/>
    <property type="match status" value="2"/>
</dbReference>
<dbReference type="InterPro" id="IPR013783">
    <property type="entry name" value="Ig-like_fold"/>
</dbReference>
<dbReference type="InterPro" id="IPR007110">
    <property type="entry name" value="Ig-like_dom"/>
</dbReference>
<dbReference type="SUPFAM" id="SSF48726">
    <property type="entry name" value="Immunoglobulin"/>
    <property type="match status" value="2"/>
</dbReference>
<sequence>MAFVFLTFSEVDLTSQLLTSRHKSDVNRRHLPRSTSLDVLPKTNLIKTQSLETLSRDPLQRHSVWDLPIRDPNKVLEVNVSKLQKKDVQNGSSTILQTKDIYREAFENTREAEEQKFRVKFDSLLDDLRQALDSQTSSGISSIHDSTSYGEIMVSYRKRIRELLSVLSQRLQLAVENYLEEESSANVSQEVKQIVSRLVEDQLGESVDLTSDEAVSDLSSLSDESTEVHQCYEDQLAQAVVSKVIENQRREGMLNPQERVQEILEATNASTEASQVPQSPDDTAAKIFAELKSYTKSLPGRKLPKPLQVEEIVIPYEPPIEKKFVSRVKSPNQTPSLNLTSRDLADRSHCTLPNLDELDFESKEIDPDLLSLNLTPIKEVDEEIEDMIDLSAGNSLNWHQNWILRDLSSKKRVEEISQNHPVLVPQPEEVLSPKIGNKDADELSDLSENDELERDVGSSLSGEGELSHSNEDLAEKEPKSLTELFSPVETISTNPPTPPLETSSPLKTSDAEDSYSSIPDKQSTTSQMPVTNVNPEPVIKSIPSEEGDPKFEILPESQKIAEGEAVKWQCHVSGTEPIDIFWFRIESEVHELEEDEKYEMTKDTNKHTLTIHYPSKTEAGQYMCIAVNEKGKCSEYFILNIEDNTQPIKAPEFLKSPKDVEVTEGQMVKFRCKVKGYPPPRITWYKDGKLLKGNSSCKLEKFGNRDYLLTIEYATMDDDAEYSVLAKNIGGESRAMAQLLVEPLDSMESDSINSLRARLSFSSNTPSTAPSESSPERSSPIMLQSKVEENASANKDLHIQNLSRKMTRTKDGVSDVAEELLQSADEMSLIQQHLDFMDHTLNKLEININQDLTKDTSNDQDSLNNNEEPRIDDLFAHQVLAEYHVQSDSGHYVSQDPVTCRKNDTEKMTEEGVLKEDEVEDAVTLDDELVVDDMFTHRVLDEHRQQKAAAENMRKVTTSALAILQSAEDALARERKDSQNNVILAEQEMEEVFGQYKTNELSSCKDSKMIASEETSLNIGLTPETDKKNPFSANENILVGIGCASPVEDKVTNLSAAEKLNFGPKPIDHKRFSRDFYVNSPLVMSKNSSSKKAKEVAETEDKIYIAANGVYSLEDKIQQLEAQVENIHEGMSEKSMSDLEDEVAKTVAQVEHSEHQVASLESSVDQLQRVTECLPSLSPRQSVDSGVSSTKEQFHVPRILIGQSSEEEVPESRSEFDADSGIGMPSVTQLKAMFNQPKDTPGDASVKRTKLTFTPIHSITARSLSKIQMEEIQKQRTEEAKKQTIGLDGRPVERHRPSLKTVPAPQPPGGLSQNNPTRRRAPLAPPLRDIEADSGGMDKTPRIKKGCIAARAAFWEKERGLTMRAPKPFGHKERKRPVPY</sequence>
<dbReference type="OrthoDB" id="10072397at2759"/>
<dbReference type="Gene3D" id="2.60.40.10">
    <property type="entry name" value="Immunoglobulins"/>
    <property type="match status" value="2"/>
</dbReference>
<evidence type="ECO:0000256" key="4">
    <source>
        <dbReference type="ARBA" id="ARBA00023157"/>
    </source>
</evidence>
<evidence type="ECO:0000259" key="8">
    <source>
        <dbReference type="PROSITE" id="PS50835"/>
    </source>
</evidence>
<reference evidence="9" key="1">
    <citation type="submission" date="2021-01" db="EMBL/GenBank/DDBJ databases">
        <authorList>
            <person name="Li R."/>
            <person name="Bekaert M."/>
        </authorList>
    </citation>
    <scope>NUCLEOTIDE SEQUENCE</scope>
    <source>
        <strain evidence="9">Farmed</strain>
    </source>
</reference>
<dbReference type="PANTHER" id="PTHR45080">
    <property type="entry name" value="CONTACTIN 5"/>
    <property type="match status" value="1"/>
</dbReference>
<keyword evidence="3" id="KW-0732">Signal</keyword>
<organism evidence="9 10">
    <name type="scientific">Acanthosepion pharaonis</name>
    <name type="common">Pharaoh cuttlefish</name>
    <name type="synonym">Sepia pharaonis</name>
    <dbReference type="NCBI Taxonomy" id="158019"/>
    <lineage>
        <taxon>Eukaryota</taxon>
        <taxon>Metazoa</taxon>
        <taxon>Spiralia</taxon>
        <taxon>Lophotrochozoa</taxon>
        <taxon>Mollusca</taxon>
        <taxon>Cephalopoda</taxon>
        <taxon>Coleoidea</taxon>
        <taxon>Decapodiformes</taxon>
        <taxon>Sepiida</taxon>
        <taxon>Sepiina</taxon>
        <taxon>Sepiidae</taxon>
        <taxon>Acanthosepion</taxon>
    </lineage>
</organism>
<feature type="compositionally biased region" description="Acidic residues" evidence="7">
    <location>
        <begin position="442"/>
        <end position="453"/>
    </location>
</feature>
<keyword evidence="10" id="KW-1185">Reference proteome</keyword>
<dbReference type="InterPro" id="IPR003598">
    <property type="entry name" value="Ig_sub2"/>
</dbReference>
<dbReference type="SMART" id="SM00409">
    <property type="entry name" value="IG"/>
    <property type="match status" value="2"/>
</dbReference>
<evidence type="ECO:0000313" key="9">
    <source>
        <dbReference type="EMBL" id="CAE1327682.1"/>
    </source>
</evidence>
<dbReference type="FunFam" id="2.60.40.10:FF:000425">
    <property type="entry name" value="Myosin light chain kinase"/>
    <property type="match status" value="1"/>
</dbReference>
<feature type="compositionally biased region" description="Basic and acidic residues" evidence="7">
    <location>
        <begin position="465"/>
        <end position="480"/>
    </location>
</feature>
<dbReference type="EMBL" id="CAHIKZ030005505">
    <property type="protein sequence ID" value="CAE1327682.1"/>
    <property type="molecule type" value="Genomic_DNA"/>
</dbReference>
<accession>A0A812EKC6</accession>
<dbReference type="InterPro" id="IPR006788">
    <property type="entry name" value="Myrip/Melanophilin"/>
</dbReference>
<feature type="region of interest" description="Disordered" evidence="7">
    <location>
        <begin position="1290"/>
        <end position="1344"/>
    </location>
</feature>
<keyword evidence="6" id="KW-0175">Coiled coil</keyword>
<evidence type="ECO:0000256" key="6">
    <source>
        <dbReference type="SAM" id="Coils"/>
    </source>
</evidence>
<feature type="coiled-coil region" evidence="6">
    <location>
        <begin position="1110"/>
        <end position="1170"/>
    </location>
</feature>
<evidence type="ECO:0000256" key="1">
    <source>
        <dbReference type="ARBA" id="ARBA00004496"/>
    </source>
</evidence>
<evidence type="ECO:0000313" key="10">
    <source>
        <dbReference type="Proteomes" id="UP000597762"/>
    </source>
</evidence>
<keyword evidence="5" id="KW-0393">Immunoglobulin domain</keyword>
<feature type="region of interest" description="Disordered" evidence="7">
    <location>
        <begin position="418"/>
        <end position="550"/>
    </location>
</feature>
<feature type="domain" description="Ig-like" evidence="8">
    <location>
        <begin position="549"/>
        <end position="640"/>
    </location>
</feature>
<dbReference type="GO" id="GO:0005737">
    <property type="term" value="C:cytoplasm"/>
    <property type="evidence" value="ECO:0007669"/>
    <property type="project" value="UniProtKB-SubCell"/>
</dbReference>
<dbReference type="InterPro" id="IPR036179">
    <property type="entry name" value="Ig-like_dom_sf"/>
</dbReference>
<name>A0A812EKC6_ACAPH</name>
<dbReference type="Gene3D" id="1.20.5.170">
    <property type="match status" value="1"/>
</dbReference>
<dbReference type="GO" id="GO:0005886">
    <property type="term" value="C:plasma membrane"/>
    <property type="evidence" value="ECO:0007669"/>
    <property type="project" value="TreeGrafter"/>
</dbReference>
<dbReference type="InterPro" id="IPR003599">
    <property type="entry name" value="Ig_sub"/>
</dbReference>
<evidence type="ECO:0000256" key="5">
    <source>
        <dbReference type="ARBA" id="ARBA00023319"/>
    </source>
</evidence>
<feature type="compositionally biased region" description="Polar residues" evidence="7">
    <location>
        <begin position="514"/>
        <end position="534"/>
    </location>
</feature>
<dbReference type="GO" id="GO:0007156">
    <property type="term" value="P:homophilic cell adhesion via plasma membrane adhesion molecules"/>
    <property type="evidence" value="ECO:0007669"/>
    <property type="project" value="TreeGrafter"/>
</dbReference>
<dbReference type="GO" id="GO:0045989">
    <property type="term" value="P:positive regulation of striated muscle contraction"/>
    <property type="evidence" value="ECO:0007669"/>
    <property type="project" value="UniProtKB-ARBA"/>
</dbReference>
<evidence type="ECO:0000256" key="2">
    <source>
        <dbReference type="ARBA" id="ARBA00022490"/>
    </source>
</evidence>
<dbReference type="PROSITE" id="PS50835">
    <property type="entry name" value="IG_LIKE"/>
    <property type="match status" value="2"/>
</dbReference>
<dbReference type="Pfam" id="PF07679">
    <property type="entry name" value="I-set"/>
    <property type="match status" value="2"/>
</dbReference>
<keyword evidence="2" id="KW-0963">Cytoplasm</keyword>
<comment type="caution">
    <text evidence="9">The sequence shown here is derived from an EMBL/GenBank/DDBJ whole genome shotgun (WGS) entry which is preliminary data.</text>
</comment>
<dbReference type="InterPro" id="IPR013098">
    <property type="entry name" value="Ig_I-set"/>
</dbReference>
<dbReference type="FunFam" id="2.60.40.10:FF:000107">
    <property type="entry name" value="Myosin, light chain kinase a"/>
    <property type="match status" value="1"/>
</dbReference>
<evidence type="ECO:0000256" key="3">
    <source>
        <dbReference type="ARBA" id="ARBA00022729"/>
    </source>
</evidence>
<dbReference type="Pfam" id="PF04698">
    <property type="entry name" value="Rab_eff_C"/>
    <property type="match status" value="1"/>
</dbReference>
<keyword evidence="4" id="KW-1015">Disulfide bond</keyword>
<feature type="region of interest" description="Disordered" evidence="7">
    <location>
        <begin position="759"/>
        <end position="781"/>
    </location>
</feature>
<proteinExistence type="predicted"/>
<feature type="domain" description="Ig-like" evidence="8">
    <location>
        <begin position="651"/>
        <end position="742"/>
    </location>
</feature>
<feature type="compositionally biased region" description="Low complexity" evidence="7">
    <location>
        <begin position="762"/>
        <end position="780"/>
    </location>
</feature>
<dbReference type="PANTHER" id="PTHR45080:SF8">
    <property type="entry name" value="IG-LIKE DOMAIN-CONTAINING PROTEIN"/>
    <property type="match status" value="1"/>
</dbReference>
<gene>
    <name evidence="9" type="ORF">SPHA_77116</name>
</gene>
<comment type="subcellular location">
    <subcellularLocation>
        <location evidence="1">Cytoplasm</location>
    </subcellularLocation>
</comment>
<dbReference type="GO" id="GO:0060298">
    <property type="term" value="P:positive regulation of sarcomere organization"/>
    <property type="evidence" value="ECO:0007669"/>
    <property type="project" value="UniProtKB-ARBA"/>
</dbReference>
<dbReference type="InterPro" id="IPR050958">
    <property type="entry name" value="Cell_Adh-Cytoskel_Orgn"/>
</dbReference>